<comment type="caution">
    <text evidence="1">The sequence shown here is derived from an EMBL/GenBank/DDBJ whole genome shotgun (WGS) entry which is preliminary data.</text>
</comment>
<evidence type="ECO:0000313" key="1">
    <source>
        <dbReference type="EMBL" id="PSR56272.1"/>
    </source>
</evidence>
<sequence length="271" mass="30917">MPSINSTLRLRVFAGPNGSGKSTIINAVKAYKVENKKVDFGIYVNADDIAQALLLNKFTFNTYEVQVTLEEFTQIAISSGLINNNFTTVTFLACFKLTNNQIILQHLGQETRERLAQIIADFLRKKLLAIRKKFSFETVFSHSSKLAIMKEAAQAGYKVYLYFVSTNSPEVNKYRVEVRKAKGGHDVPPDKIVKRYYLSLDLLFEAAQIAYQAFFFDNSTDTSAQDVFEPFAHFKVVKGKKVWDKLDDSKVPDWFIKYYSNKVLNEAKKPD</sequence>
<organism evidence="1 2">
    <name type="scientific">Adhaeribacter arboris</name>
    <dbReference type="NCBI Taxonomy" id="2072846"/>
    <lineage>
        <taxon>Bacteria</taxon>
        <taxon>Pseudomonadati</taxon>
        <taxon>Bacteroidota</taxon>
        <taxon>Cytophagia</taxon>
        <taxon>Cytophagales</taxon>
        <taxon>Hymenobacteraceae</taxon>
        <taxon>Adhaeribacter</taxon>
    </lineage>
</organism>
<protein>
    <submittedName>
        <fullName evidence="1">Toxin</fullName>
    </submittedName>
</protein>
<dbReference type="Gene3D" id="3.40.50.300">
    <property type="entry name" value="P-loop containing nucleotide triphosphate hydrolases"/>
    <property type="match status" value="1"/>
</dbReference>
<dbReference type="OrthoDB" id="9791543at2"/>
<name>A0A2T2YL79_9BACT</name>
<dbReference type="PANTHER" id="PTHR39206">
    <property type="entry name" value="SLL8004 PROTEIN"/>
    <property type="match status" value="1"/>
</dbReference>
<dbReference type="RefSeq" id="WP_106932450.1">
    <property type="nucleotide sequence ID" value="NZ_PYFT01000001.1"/>
</dbReference>
<dbReference type="EMBL" id="PYFT01000001">
    <property type="protein sequence ID" value="PSR56272.1"/>
    <property type="molecule type" value="Genomic_DNA"/>
</dbReference>
<dbReference type="Proteomes" id="UP000240357">
    <property type="component" value="Unassembled WGS sequence"/>
</dbReference>
<reference evidence="1 2" key="1">
    <citation type="submission" date="2018-03" db="EMBL/GenBank/DDBJ databases">
        <title>Adhaeribacter sp. HMF7605 Genome sequencing and assembly.</title>
        <authorList>
            <person name="Kang H."/>
            <person name="Kang J."/>
            <person name="Cha I."/>
            <person name="Kim H."/>
            <person name="Joh K."/>
        </authorList>
    </citation>
    <scope>NUCLEOTIDE SEQUENCE [LARGE SCALE GENOMIC DNA]</scope>
    <source>
        <strain evidence="1 2">HMF7605</strain>
    </source>
</reference>
<accession>A0A2T2YL79</accession>
<dbReference type="PANTHER" id="PTHR39206:SF1">
    <property type="entry name" value="SLL8004 PROTEIN"/>
    <property type="match status" value="1"/>
</dbReference>
<dbReference type="InterPro" id="IPR027417">
    <property type="entry name" value="P-loop_NTPase"/>
</dbReference>
<dbReference type="AlphaFoldDB" id="A0A2T2YL79"/>
<evidence type="ECO:0000313" key="2">
    <source>
        <dbReference type="Proteomes" id="UP000240357"/>
    </source>
</evidence>
<gene>
    <name evidence="1" type="ORF">AHMF7605_23605</name>
</gene>
<proteinExistence type="predicted"/>
<keyword evidence="2" id="KW-1185">Reference proteome</keyword>
<dbReference type="SUPFAM" id="SSF52540">
    <property type="entry name" value="P-loop containing nucleoside triphosphate hydrolases"/>
    <property type="match status" value="1"/>
</dbReference>